<name>A0A644Z4X8_9ZZZZ</name>
<evidence type="ECO:0000313" key="2">
    <source>
        <dbReference type="EMBL" id="MPM35852.1"/>
    </source>
</evidence>
<dbReference type="InterPro" id="IPR029044">
    <property type="entry name" value="Nucleotide-diphossugar_trans"/>
</dbReference>
<dbReference type="InterPro" id="IPR050834">
    <property type="entry name" value="Glycosyltransf_2"/>
</dbReference>
<protein>
    <recommendedName>
        <fullName evidence="1">Glycosyltransferase 2-like domain-containing protein</fullName>
    </recommendedName>
</protein>
<evidence type="ECO:0000259" key="1">
    <source>
        <dbReference type="Pfam" id="PF00535"/>
    </source>
</evidence>
<dbReference type="EMBL" id="VSSQ01007418">
    <property type="protein sequence ID" value="MPM35852.1"/>
    <property type="molecule type" value="Genomic_DNA"/>
</dbReference>
<dbReference type="PANTHER" id="PTHR43685:SF12">
    <property type="entry name" value="GLYCOSYL TRANSFERASE FAMILY 2"/>
    <property type="match status" value="1"/>
</dbReference>
<organism evidence="2">
    <name type="scientific">bioreactor metagenome</name>
    <dbReference type="NCBI Taxonomy" id="1076179"/>
    <lineage>
        <taxon>unclassified sequences</taxon>
        <taxon>metagenomes</taxon>
        <taxon>ecological metagenomes</taxon>
    </lineage>
</organism>
<reference evidence="2" key="1">
    <citation type="submission" date="2019-08" db="EMBL/GenBank/DDBJ databases">
        <authorList>
            <person name="Kucharzyk K."/>
            <person name="Murdoch R.W."/>
            <person name="Higgins S."/>
            <person name="Loffler F."/>
        </authorList>
    </citation>
    <scope>NUCLEOTIDE SEQUENCE</scope>
</reference>
<gene>
    <name evidence="2" type="ORF">SDC9_82446</name>
</gene>
<dbReference type="Gene3D" id="3.90.550.10">
    <property type="entry name" value="Spore Coat Polysaccharide Biosynthesis Protein SpsA, Chain A"/>
    <property type="match status" value="1"/>
</dbReference>
<accession>A0A644Z4X8</accession>
<dbReference type="AlphaFoldDB" id="A0A644Z4X8"/>
<dbReference type="InterPro" id="IPR001173">
    <property type="entry name" value="Glyco_trans_2-like"/>
</dbReference>
<comment type="caution">
    <text evidence="2">The sequence shown here is derived from an EMBL/GenBank/DDBJ whole genome shotgun (WGS) entry which is preliminary data.</text>
</comment>
<dbReference type="SUPFAM" id="SSF53448">
    <property type="entry name" value="Nucleotide-diphospho-sugar transferases"/>
    <property type="match status" value="1"/>
</dbReference>
<proteinExistence type="predicted"/>
<dbReference type="Pfam" id="PF00535">
    <property type="entry name" value="Glycos_transf_2"/>
    <property type="match status" value="1"/>
</dbReference>
<sequence length="316" mass="35785">MTLESSKPEISVLIPYFKSLKTLPAQLDALAAQDDPPLFEVLVADNERADHLNEVAERYHNRLQIRVIDAYQARGVGPARNRAVQESRGEYIAFCDSDDIVAPHWLSSLIEILRESDVLATGPLRLDSLNSEPVWRAFLNIENGTAVARPVLLNPFTYLNYERFAYGCNIAIRRETYLRLGGMDVSLLGGSEDVEFSWRAIENGVRIEVAPNAIVNYRLRSEPAGILRQKRNYMRSQVHLWAKSRQIGRPVRGMSFRWAVTQTVKLLPSYIRSRRGGNLKRLQFAHQAGGILGNLEGQVRFRIAGGWARKESNNKN</sequence>
<dbReference type="PANTHER" id="PTHR43685">
    <property type="entry name" value="GLYCOSYLTRANSFERASE"/>
    <property type="match status" value="1"/>
</dbReference>
<feature type="domain" description="Glycosyltransferase 2-like" evidence="1">
    <location>
        <begin position="11"/>
        <end position="175"/>
    </location>
</feature>